<keyword evidence="2" id="KW-1185">Reference proteome</keyword>
<sequence>MINQDQRSMLVDALTPPPDHTFENGIVTTFSLDLVTLLSVPLNLCWLANPKTRIADIDPLATLEAMRRTASKLTVFCQPGRLQPPRVVSPLFVLLEDMVYEAVALHGGAFHPKVWLLKFTPNVTGMPAVLRLLVLSRNLTDDASWDLSLRLDGRVSKKRNTQNKPLVSFINSLSELSIRKVPAARTDNLQTLASDAHHAEWELPDAFERLNFHALGLGKKPTIWIPRPAPNERWDELGIISPFVTAPAIEALTKSTDSTTFLISRPEELDRLPNKNSAYFGEDWVLNDQVDSAEDTDELPGRQQGLHAKLFVGRKAWNTHVFLGSANATSAALLAGLNVEFMVELIGRHSRVGIPSNWTSEVGIGDIISPYQRSSIDESDETLQIRAYLDELRQLISAAELRLTCTQQEDGWVLWLAGVEKIDFGQVEVSCWPISITQARAISLSATNRQPLMKIGSFALEDLTSFLAFNLKIEGQQQSFVLNLVMHNAPHNRDIEVLRAALKKPGGFVRYLLLLLGDWDPGSRTYDGDGGSQWQINPAAGDAPLFEMLARAFAREPDRLAVIAELMRRLRKDLSMDGESAIPNDFEIIWKPFEQALAHRGKRKA</sequence>
<protein>
    <submittedName>
        <fullName evidence="1">Uncharacterized protein</fullName>
    </submittedName>
</protein>
<gene>
    <name evidence="1" type="ORF">J2X87_004126</name>
</gene>
<name>A0ACC6JS47_9PSED</name>
<dbReference type="EMBL" id="JAVDSD010000009">
    <property type="protein sequence ID" value="MDR6609029.1"/>
    <property type="molecule type" value="Genomic_DNA"/>
</dbReference>
<reference evidence="1" key="1">
    <citation type="submission" date="2023-07" db="EMBL/GenBank/DDBJ databases">
        <title>Sorghum-associated microbial communities from plants grown in Nebraska, USA.</title>
        <authorList>
            <person name="Schachtman D."/>
        </authorList>
    </citation>
    <scope>NUCLEOTIDE SEQUENCE</scope>
    <source>
        <strain evidence="1">BE46</strain>
    </source>
</reference>
<organism evidence="1 2">
    <name type="scientific">Pseudomonas synxantha</name>
    <dbReference type="NCBI Taxonomy" id="47883"/>
    <lineage>
        <taxon>Bacteria</taxon>
        <taxon>Pseudomonadati</taxon>
        <taxon>Pseudomonadota</taxon>
        <taxon>Gammaproteobacteria</taxon>
        <taxon>Pseudomonadales</taxon>
        <taxon>Pseudomonadaceae</taxon>
        <taxon>Pseudomonas</taxon>
    </lineage>
</organism>
<evidence type="ECO:0000313" key="2">
    <source>
        <dbReference type="Proteomes" id="UP001259420"/>
    </source>
</evidence>
<accession>A0ACC6JS47</accession>
<evidence type="ECO:0000313" key="1">
    <source>
        <dbReference type="EMBL" id="MDR6609029.1"/>
    </source>
</evidence>
<comment type="caution">
    <text evidence="1">The sequence shown here is derived from an EMBL/GenBank/DDBJ whole genome shotgun (WGS) entry which is preliminary data.</text>
</comment>
<proteinExistence type="predicted"/>
<dbReference type="Proteomes" id="UP001259420">
    <property type="component" value="Unassembled WGS sequence"/>
</dbReference>